<dbReference type="Proteomes" id="UP000735302">
    <property type="component" value="Unassembled WGS sequence"/>
</dbReference>
<feature type="region of interest" description="Disordered" evidence="1">
    <location>
        <begin position="36"/>
        <end position="65"/>
    </location>
</feature>
<evidence type="ECO:0000256" key="1">
    <source>
        <dbReference type="SAM" id="MobiDB-lite"/>
    </source>
</evidence>
<keyword evidence="3" id="KW-1185">Reference proteome</keyword>
<feature type="compositionally biased region" description="Low complexity" evidence="1">
    <location>
        <begin position="104"/>
        <end position="119"/>
    </location>
</feature>
<dbReference type="EMBL" id="BLXT01002480">
    <property type="protein sequence ID" value="GFN94860.1"/>
    <property type="molecule type" value="Genomic_DNA"/>
</dbReference>
<gene>
    <name evidence="2" type="ORF">PoB_002136600</name>
</gene>
<feature type="compositionally biased region" description="Polar residues" evidence="1">
    <location>
        <begin position="126"/>
        <end position="138"/>
    </location>
</feature>
<dbReference type="AlphaFoldDB" id="A0AAV3ZG19"/>
<organism evidence="2 3">
    <name type="scientific">Plakobranchus ocellatus</name>
    <dbReference type="NCBI Taxonomy" id="259542"/>
    <lineage>
        <taxon>Eukaryota</taxon>
        <taxon>Metazoa</taxon>
        <taxon>Spiralia</taxon>
        <taxon>Lophotrochozoa</taxon>
        <taxon>Mollusca</taxon>
        <taxon>Gastropoda</taxon>
        <taxon>Heterobranchia</taxon>
        <taxon>Euthyneura</taxon>
        <taxon>Panpulmonata</taxon>
        <taxon>Sacoglossa</taxon>
        <taxon>Placobranchoidea</taxon>
        <taxon>Plakobranchidae</taxon>
        <taxon>Plakobranchus</taxon>
    </lineage>
</organism>
<feature type="compositionally biased region" description="Basic and acidic residues" evidence="1">
    <location>
        <begin position="36"/>
        <end position="52"/>
    </location>
</feature>
<comment type="caution">
    <text evidence="2">The sequence shown here is derived from an EMBL/GenBank/DDBJ whole genome shotgun (WGS) entry which is preliminary data.</text>
</comment>
<evidence type="ECO:0000313" key="3">
    <source>
        <dbReference type="Proteomes" id="UP000735302"/>
    </source>
</evidence>
<reference evidence="2 3" key="1">
    <citation type="journal article" date="2021" name="Elife">
        <title>Chloroplast acquisition without the gene transfer in kleptoplastic sea slugs, Plakobranchus ocellatus.</title>
        <authorList>
            <person name="Maeda T."/>
            <person name="Takahashi S."/>
            <person name="Yoshida T."/>
            <person name="Shimamura S."/>
            <person name="Takaki Y."/>
            <person name="Nagai Y."/>
            <person name="Toyoda A."/>
            <person name="Suzuki Y."/>
            <person name="Arimoto A."/>
            <person name="Ishii H."/>
            <person name="Satoh N."/>
            <person name="Nishiyama T."/>
            <person name="Hasebe M."/>
            <person name="Maruyama T."/>
            <person name="Minagawa J."/>
            <person name="Obokata J."/>
            <person name="Shigenobu S."/>
        </authorList>
    </citation>
    <scope>NUCLEOTIDE SEQUENCE [LARGE SCALE GENOMIC DNA]</scope>
</reference>
<feature type="region of interest" description="Disordered" evidence="1">
    <location>
        <begin position="80"/>
        <end position="149"/>
    </location>
</feature>
<sequence length="149" mass="16626">MDLYQEYMLLTDNLGINKKSRLEWIQSCVVRDIERREREHGRDERAAERAAEIKNTGGNRKAKTTGCLCKKGHTKSFVFGSRWRSPAPDSNVTSVRHNSRQGERSVGCSRCQSSSGSRSPALGRHASTSKTDMSSKRSLSYGLPLHSPA</sequence>
<proteinExistence type="predicted"/>
<evidence type="ECO:0000313" key="2">
    <source>
        <dbReference type="EMBL" id="GFN94860.1"/>
    </source>
</evidence>
<name>A0AAV3ZG19_9GAST</name>
<accession>A0AAV3ZG19</accession>
<protein>
    <submittedName>
        <fullName evidence="2">Uncharacterized protein</fullName>
    </submittedName>
</protein>